<reference evidence="5" key="1">
    <citation type="submission" date="2011-12" db="EMBL/GenBank/DDBJ databases">
        <title>The Draft Genome of Lepisosteus oculatus.</title>
        <authorList>
            <consortium name="The Broad Institute Genome Assembly &amp; Analysis Group"/>
            <consortium name="Computational R&amp;D Group"/>
            <consortium name="and Sequencing Platform"/>
            <person name="Di Palma F."/>
            <person name="Alfoldi J."/>
            <person name="Johnson J."/>
            <person name="Berlin A."/>
            <person name="Gnerre S."/>
            <person name="Jaffe D."/>
            <person name="MacCallum I."/>
            <person name="Young S."/>
            <person name="Walker B.J."/>
            <person name="Lander E.S."/>
            <person name="Lindblad-Toh K."/>
        </authorList>
    </citation>
    <scope>NUCLEOTIDE SEQUENCE [LARGE SCALE GENOMIC DNA]</scope>
</reference>
<dbReference type="Bgee" id="ENSLOCG00000005186">
    <property type="expression patterns" value="Expressed in zone of skin and 10 other cell types or tissues"/>
</dbReference>
<feature type="domain" description="Ig-like" evidence="3">
    <location>
        <begin position="46"/>
        <end position="192"/>
    </location>
</feature>
<dbReference type="eggNOG" id="ENOG502QWP5">
    <property type="taxonomic scope" value="Eukaryota"/>
</dbReference>
<dbReference type="STRING" id="7918.ENSLOCP00000006246"/>
<feature type="region of interest" description="Disordered" evidence="1">
    <location>
        <begin position="458"/>
        <end position="618"/>
    </location>
</feature>
<dbReference type="PROSITE" id="PS50835">
    <property type="entry name" value="IG_LIKE"/>
    <property type="match status" value="1"/>
</dbReference>
<keyword evidence="2" id="KW-0812">Transmembrane</keyword>
<evidence type="ECO:0000313" key="4">
    <source>
        <dbReference type="Ensembl" id="ENSLOCP00000006246.1"/>
    </source>
</evidence>
<keyword evidence="2" id="KW-1133">Transmembrane helix</keyword>
<dbReference type="GO" id="GO:1904274">
    <property type="term" value="P:tricellular tight junction assembly"/>
    <property type="evidence" value="ECO:0000318"/>
    <property type="project" value="GO_Central"/>
</dbReference>
<dbReference type="GO" id="GO:0005886">
    <property type="term" value="C:plasma membrane"/>
    <property type="evidence" value="ECO:0000318"/>
    <property type="project" value="GO_Central"/>
</dbReference>
<reference evidence="4" key="3">
    <citation type="submission" date="2025-09" db="UniProtKB">
        <authorList>
            <consortium name="Ensembl"/>
        </authorList>
    </citation>
    <scope>IDENTIFICATION</scope>
</reference>
<feature type="compositionally biased region" description="Basic and acidic residues" evidence="1">
    <location>
        <begin position="380"/>
        <end position="396"/>
    </location>
</feature>
<dbReference type="InterPro" id="IPR036179">
    <property type="entry name" value="Ig-like_dom_sf"/>
</dbReference>
<feature type="region of interest" description="Disordered" evidence="1">
    <location>
        <begin position="378"/>
        <end position="446"/>
    </location>
</feature>
<keyword evidence="5" id="KW-1185">Reference proteome</keyword>
<name>W5MCY7_LEPOC</name>
<protein>
    <submittedName>
        <fullName evidence="4">Lipolysis stimulated lipoprotein receptor</fullName>
    </submittedName>
</protein>
<dbReference type="AlphaFoldDB" id="W5MCY7"/>
<evidence type="ECO:0000256" key="1">
    <source>
        <dbReference type="SAM" id="MobiDB-lite"/>
    </source>
</evidence>
<feature type="compositionally biased region" description="Basic and acidic residues" evidence="1">
    <location>
        <begin position="538"/>
        <end position="557"/>
    </location>
</feature>
<keyword evidence="2" id="KW-0472">Membrane</keyword>
<dbReference type="InterPro" id="IPR013783">
    <property type="entry name" value="Ig-like_fold"/>
</dbReference>
<dbReference type="InParanoid" id="W5MCY7"/>
<dbReference type="OMA" id="DWLFVVM"/>
<dbReference type="InterPro" id="IPR051874">
    <property type="entry name" value="Ig-like_domain-LISCH7"/>
</dbReference>
<dbReference type="Ensembl" id="ENSLOCT00000006254.1">
    <property type="protein sequence ID" value="ENSLOCP00000006246.1"/>
    <property type="gene ID" value="ENSLOCG00000005186.1"/>
</dbReference>
<dbReference type="InterPro" id="IPR007110">
    <property type="entry name" value="Ig-like_dom"/>
</dbReference>
<evidence type="ECO:0000256" key="2">
    <source>
        <dbReference type="SAM" id="Phobius"/>
    </source>
</evidence>
<dbReference type="PANTHER" id="PTHR15923:SF1">
    <property type="entry name" value="LIPOLYSIS-STIMULATED LIPOPROTEIN RECEPTOR"/>
    <property type="match status" value="1"/>
</dbReference>
<dbReference type="HOGENOM" id="CLU_028969_2_0_1"/>
<accession>W5MCY7</accession>
<feature type="compositionally biased region" description="Polar residues" evidence="1">
    <location>
        <begin position="413"/>
        <end position="423"/>
    </location>
</feature>
<dbReference type="GO" id="GO:0061689">
    <property type="term" value="C:tricellular tight junction"/>
    <property type="evidence" value="ECO:0000318"/>
    <property type="project" value="GO_Central"/>
</dbReference>
<dbReference type="InterPro" id="IPR003599">
    <property type="entry name" value="Ig_sub"/>
</dbReference>
<dbReference type="GO" id="GO:0031016">
    <property type="term" value="P:pancreas development"/>
    <property type="evidence" value="ECO:0007669"/>
    <property type="project" value="Ensembl"/>
</dbReference>
<dbReference type="Proteomes" id="UP000018468">
    <property type="component" value="Linkage group LG24"/>
</dbReference>
<dbReference type="EMBL" id="AHAT01019542">
    <property type="status" value="NOT_ANNOTATED_CDS"/>
    <property type="molecule type" value="Genomic_DNA"/>
</dbReference>
<dbReference type="FunCoup" id="W5MCY7">
    <property type="interactions" value="1028"/>
</dbReference>
<feature type="compositionally biased region" description="Basic and acidic residues" evidence="1">
    <location>
        <begin position="598"/>
        <end position="611"/>
    </location>
</feature>
<organism evidence="4 5">
    <name type="scientific">Lepisosteus oculatus</name>
    <name type="common">Spotted gar</name>
    <dbReference type="NCBI Taxonomy" id="7918"/>
    <lineage>
        <taxon>Eukaryota</taxon>
        <taxon>Metazoa</taxon>
        <taxon>Chordata</taxon>
        <taxon>Craniata</taxon>
        <taxon>Vertebrata</taxon>
        <taxon>Euteleostomi</taxon>
        <taxon>Actinopterygii</taxon>
        <taxon>Neopterygii</taxon>
        <taxon>Holostei</taxon>
        <taxon>Semionotiformes</taxon>
        <taxon>Lepisosteidae</taxon>
        <taxon>Lepisosteus</taxon>
    </lineage>
</organism>
<evidence type="ECO:0000259" key="3">
    <source>
        <dbReference type="PROSITE" id="PS50835"/>
    </source>
</evidence>
<evidence type="ECO:0000313" key="5">
    <source>
        <dbReference type="Proteomes" id="UP000018468"/>
    </source>
</evidence>
<dbReference type="SUPFAM" id="SSF48726">
    <property type="entry name" value="Immunoglobulin"/>
    <property type="match status" value="1"/>
</dbReference>
<feature type="compositionally biased region" description="Basic and acidic residues" evidence="1">
    <location>
        <begin position="458"/>
        <end position="520"/>
    </location>
</feature>
<sequence length="618" mass="68552">KHDCAVYSAIVFAVFLFSVLKILISICNLSKFPHNILKVGVCLFSPTGSSVGISVTCPTKRYVVILFQPVTLTCNYQTSSSQPPVVTWRYKSFCQDPIQAALNPNSATNQLAQANPNYNPNIECSDSSRTVRIVASKQGPSVTLGEMYQARKVTIMNNADLSFGQTAWGDSGVYVCSVVSPQDLTGNNEDYTELIVLAWLLAKQTDIAFLLCLAVCSCSRRPTFCVCLVTSAAPPLKRKCCPHLALVLKTAFLKNPNDFNLLLFLNKARGGRMSNTTDLLPGIDLLVMEGTIPLEPSLCIVRYQDGAINFGHGSQVPLLRDQESGANSVRSGYRVQANPADNSTRVLYYMERELANFDPTRPGNANGKYERLAGMSEVSSLHEDSNPRGIPRDGMNRARNPPMAAIMDRDENMSTISSVSQQGRYRDDAGSRGGLPSRGRARSLDNLDDLGRSYYDEDHAERGGRERGRRGSDDEWSGRGYDRDDHRRRDYSPDSRRGDGGYNERRTRSRDDLANLDRGRSPAPRGRGYDDSILQEALQRKRMNEQKRAASRDRLDSGSEAPSSRSGRGERRGPDRRRHSDDEDRFPPPLPPPYSESESSKKSNLRKDGAVSRESLVV</sequence>
<dbReference type="EMBL" id="AHAT01019543">
    <property type="status" value="NOT_ANNOTATED_CDS"/>
    <property type="molecule type" value="Genomic_DNA"/>
</dbReference>
<feature type="transmembrane region" description="Helical" evidence="2">
    <location>
        <begin position="6"/>
        <end position="24"/>
    </location>
</feature>
<proteinExistence type="predicted"/>
<dbReference type="GO" id="GO:0007492">
    <property type="term" value="P:endoderm development"/>
    <property type="evidence" value="ECO:0007669"/>
    <property type="project" value="Ensembl"/>
</dbReference>
<dbReference type="SMART" id="SM00409">
    <property type="entry name" value="IG"/>
    <property type="match status" value="1"/>
</dbReference>
<feature type="compositionally biased region" description="Basic and acidic residues" evidence="1">
    <location>
        <begin position="567"/>
        <end position="586"/>
    </location>
</feature>
<dbReference type="GO" id="GO:0060856">
    <property type="term" value="P:establishment of blood-brain barrier"/>
    <property type="evidence" value="ECO:0000318"/>
    <property type="project" value="GO_Central"/>
</dbReference>
<dbReference type="PANTHER" id="PTHR15923">
    <property type="entry name" value="TRANSMEMBRANE AND IMMUNOGLOBULIN DOMAIN-CONTAINING PROTEIN"/>
    <property type="match status" value="1"/>
</dbReference>
<dbReference type="GeneTree" id="ENSGT00950000183058"/>
<dbReference type="EMBL" id="AHAT01019544">
    <property type="status" value="NOT_ANNOTATED_CDS"/>
    <property type="molecule type" value="Genomic_DNA"/>
</dbReference>
<reference evidence="4" key="2">
    <citation type="submission" date="2025-08" db="UniProtKB">
        <authorList>
            <consortium name="Ensembl"/>
        </authorList>
    </citation>
    <scope>IDENTIFICATION</scope>
</reference>
<dbReference type="Gene3D" id="2.60.40.10">
    <property type="entry name" value="Immunoglobulins"/>
    <property type="match status" value="1"/>
</dbReference>